<proteinExistence type="predicted"/>
<reference evidence="3 4" key="1">
    <citation type="submission" date="2020-10" db="EMBL/GenBank/DDBJ databases">
        <title>Trueperella pecoris sp. nov. isolated from bovine and porcine specimens.</title>
        <authorList>
            <person name="Schoenecker L."/>
            <person name="Schnydrig P."/>
            <person name="Brodard I."/>
            <person name="Thomann A."/>
            <person name="Hemphill A."/>
            <person name="Rodriguez-Campos S."/>
            <person name="Perreten V."/>
            <person name="Jores J."/>
            <person name="Kittl S."/>
        </authorList>
    </citation>
    <scope>NUCLEOTIDE SEQUENCE [LARGE SCALE GENOMIC DNA]</scope>
    <source>
        <strain evidence="3 4">19OD0592</strain>
    </source>
</reference>
<dbReference type="Proteomes" id="UP000594961">
    <property type="component" value="Chromosome"/>
</dbReference>
<accession>A0A7M1R2C9</accession>
<evidence type="ECO:0000256" key="1">
    <source>
        <dbReference type="ARBA" id="ARBA00022448"/>
    </source>
</evidence>
<dbReference type="RefSeq" id="WP_197553565.1">
    <property type="nucleotide sequence ID" value="NZ_CP063212.1"/>
</dbReference>
<name>A0A7M1R2C9_9ACTO</name>
<dbReference type="PANTHER" id="PTHR42794">
    <property type="entry name" value="HEMIN IMPORT ATP-BINDING PROTEIN HMUV"/>
    <property type="match status" value="1"/>
</dbReference>
<dbReference type="PANTHER" id="PTHR42794:SF1">
    <property type="entry name" value="HEMIN IMPORT ATP-BINDING PROTEIN HMUV"/>
    <property type="match status" value="1"/>
</dbReference>
<keyword evidence="2" id="KW-1278">Translocase</keyword>
<evidence type="ECO:0000313" key="4">
    <source>
        <dbReference type="Proteomes" id="UP000594961"/>
    </source>
</evidence>
<organism evidence="3 4">
    <name type="scientific">Trueperella pecoris</name>
    <dbReference type="NCBI Taxonomy" id="2733571"/>
    <lineage>
        <taxon>Bacteria</taxon>
        <taxon>Bacillati</taxon>
        <taxon>Actinomycetota</taxon>
        <taxon>Actinomycetes</taxon>
        <taxon>Actinomycetales</taxon>
        <taxon>Actinomycetaceae</taxon>
        <taxon>Trueperella</taxon>
    </lineage>
</organism>
<dbReference type="EMBL" id="CP063212">
    <property type="protein sequence ID" value="QOR47864.1"/>
    <property type="molecule type" value="Genomic_DNA"/>
</dbReference>
<evidence type="ECO:0000313" key="3">
    <source>
        <dbReference type="EMBL" id="QOR47864.1"/>
    </source>
</evidence>
<evidence type="ECO:0008006" key="5">
    <source>
        <dbReference type="Google" id="ProtNLM"/>
    </source>
</evidence>
<keyword evidence="1" id="KW-0813">Transport</keyword>
<evidence type="ECO:0000256" key="2">
    <source>
        <dbReference type="ARBA" id="ARBA00022967"/>
    </source>
</evidence>
<gene>
    <name evidence="3" type="ORF">INS90_00675</name>
</gene>
<sequence>MMRHLRRVCDERGISVVIVIHDVNTAAAYADTMVAMKDGRIARVGAPGEVMREEVLGEIFGVDVAVARMGERLVAMPVA</sequence>
<dbReference type="Gene3D" id="3.40.50.300">
    <property type="entry name" value="P-loop containing nucleotide triphosphate hydrolases"/>
    <property type="match status" value="1"/>
</dbReference>
<protein>
    <recommendedName>
        <fullName evidence="5">Iron(3+)-hydroxamate import ATP-binding protein FhuC</fullName>
    </recommendedName>
</protein>
<dbReference type="InterPro" id="IPR027417">
    <property type="entry name" value="P-loop_NTPase"/>
</dbReference>
<dbReference type="SUPFAM" id="SSF52540">
    <property type="entry name" value="P-loop containing nucleoside triphosphate hydrolases"/>
    <property type="match status" value="1"/>
</dbReference>
<dbReference type="AlphaFoldDB" id="A0A7M1R2C9"/>